<dbReference type="Gene3D" id="3.20.20.80">
    <property type="entry name" value="Glycosidases"/>
    <property type="match status" value="1"/>
</dbReference>
<dbReference type="PANTHER" id="PTHR11177">
    <property type="entry name" value="CHITINASE"/>
    <property type="match status" value="1"/>
</dbReference>
<dbReference type="KEGG" id="nko:Niako_0646"/>
<dbReference type="SUPFAM" id="SSF51445">
    <property type="entry name" value="(Trans)glycosidases"/>
    <property type="match status" value="1"/>
</dbReference>
<evidence type="ECO:0000256" key="6">
    <source>
        <dbReference type="RuleBase" id="RU004453"/>
    </source>
</evidence>
<dbReference type="GO" id="GO:0006032">
    <property type="term" value="P:chitin catabolic process"/>
    <property type="evidence" value="ECO:0007669"/>
    <property type="project" value="TreeGrafter"/>
</dbReference>
<reference evidence="9 10" key="1">
    <citation type="submission" date="2011-12" db="EMBL/GenBank/DDBJ databases">
        <title>The complete genome of Niastella koreensis GR20-10.</title>
        <authorList>
            <consortium name="US DOE Joint Genome Institute (JGI-PGF)"/>
            <person name="Lucas S."/>
            <person name="Han J."/>
            <person name="Lapidus A."/>
            <person name="Bruce D."/>
            <person name="Goodwin L."/>
            <person name="Pitluck S."/>
            <person name="Peters L."/>
            <person name="Kyrpides N."/>
            <person name="Mavromatis K."/>
            <person name="Ivanova N."/>
            <person name="Mikhailova N."/>
            <person name="Davenport K."/>
            <person name="Saunders E."/>
            <person name="Detter J.C."/>
            <person name="Tapia R."/>
            <person name="Han C."/>
            <person name="Land M."/>
            <person name="Hauser L."/>
            <person name="Markowitz V."/>
            <person name="Cheng J.-F."/>
            <person name="Hugenholtz P."/>
            <person name="Woyke T."/>
            <person name="Wu D."/>
            <person name="Tindall B."/>
            <person name="Pomrenke H."/>
            <person name="Brambilla E."/>
            <person name="Klenk H.-P."/>
            <person name="Eisen J.A."/>
        </authorList>
    </citation>
    <scope>NUCLEOTIDE SEQUENCE [LARGE SCALE GENOMIC DNA]</scope>
    <source>
        <strain evidence="10">DSM 17620 / KACC 11465 / NBRC 106392 / GR20-10</strain>
    </source>
</reference>
<name>G8TA84_NIAKG</name>
<keyword evidence="3 5" id="KW-0378">Hydrolase</keyword>
<dbReference type="InterPro" id="IPR011583">
    <property type="entry name" value="Chitinase_II/V-like_cat"/>
</dbReference>
<evidence type="ECO:0000313" key="9">
    <source>
        <dbReference type="EMBL" id="AEV97031.1"/>
    </source>
</evidence>
<sequence length="548" mass="58839">MKKNSSRLLLGNVKTKLCRTMYCMLIVLLSSLMSPAEAQFKVVGYLPTWAGAVSNVQFSKLTHVNYAFLIPTSNGGYQPIEDAAKLQSLVSAAHANGVKVLVSVGGGGGGDGFHGIVASSANRINFANNMLAFANQYNLDGIDIDWEYPADGTEANNFVLMMQQLSTTMHNNGKLCTIAVIGLYGTSILNGVFDAVDYLTIMAYDDNEYEHSTYNLAVQCMNYWRGRGVPAAKAILGVPFYCHPTYETYAQLLAQGADPYSDTFNGKGYNGITTIKNKTNLAFDQGGGIMMWELSGDVNNQYSLVSAIHDVVVTRTGGGGNPVTTAPIGKTIWLQGNNGLYVSSENGTQAMNCNRTTPQGWEQFLVGDAGNGKVTLQSMGKYVSSENGTQAITCNRATPQGWEQFDWVVNADNTISLRGSNGLYVSSENGAQAMTCTRTTIQGWEKFNFGIISGARIATTAIDNVTANTPGGMYPNPVQKGSALTVAVKQYNANAPVHVTVIDLSGKTLAQINGNTGTLKIPVKYLPGTYFVKIENAGKSYVQKLIVQ</sequence>
<dbReference type="Gene3D" id="3.40.5.30">
    <property type="entry name" value="(Trans)glycosidases - domain 2"/>
    <property type="match status" value="1"/>
</dbReference>
<dbReference type="Pfam" id="PF00704">
    <property type="entry name" value="Glyco_hydro_18"/>
    <property type="match status" value="1"/>
</dbReference>
<feature type="chain" id="PRO_5003517326" description="chitinase" evidence="7">
    <location>
        <begin position="39"/>
        <end position="548"/>
    </location>
</feature>
<evidence type="ECO:0000256" key="1">
    <source>
        <dbReference type="ARBA" id="ARBA00000822"/>
    </source>
</evidence>
<gene>
    <name evidence="9" type="ordered locus">Niako_0646</name>
</gene>
<keyword evidence="7" id="KW-0732">Signal</keyword>
<dbReference type="EC" id="3.2.1.14" evidence="2"/>
<evidence type="ECO:0000259" key="8">
    <source>
        <dbReference type="PROSITE" id="PS51910"/>
    </source>
</evidence>
<dbReference type="SUPFAM" id="SSF50405">
    <property type="entry name" value="Actin-crosslinking proteins"/>
    <property type="match status" value="1"/>
</dbReference>
<dbReference type="InterPro" id="IPR017853">
    <property type="entry name" value="GH"/>
</dbReference>
<dbReference type="InterPro" id="IPR050314">
    <property type="entry name" value="Glycosyl_Hydrlase_18"/>
</dbReference>
<dbReference type="InterPro" id="IPR001223">
    <property type="entry name" value="Glyco_hydro18_cat"/>
</dbReference>
<dbReference type="InterPro" id="IPR001579">
    <property type="entry name" value="Glyco_hydro_18_chit_AS"/>
</dbReference>
<comment type="catalytic activity">
    <reaction evidence="1">
        <text>Random endo-hydrolysis of N-acetyl-beta-D-glucosaminide (1-&gt;4)-beta-linkages in chitin and chitodextrins.</text>
        <dbReference type="EC" id="3.2.1.14"/>
    </reaction>
</comment>
<dbReference type="PROSITE" id="PS51910">
    <property type="entry name" value="GH18_2"/>
    <property type="match status" value="1"/>
</dbReference>
<accession>G8TA84</accession>
<evidence type="ECO:0000256" key="7">
    <source>
        <dbReference type="SAM" id="SignalP"/>
    </source>
</evidence>
<evidence type="ECO:0000313" key="10">
    <source>
        <dbReference type="Proteomes" id="UP000005438"/>
    </source>
</evidence>
<evidence type="ECO:0000256" key="3">
    <source>
        <dbReference type="ARBA" id="ARBA00022801"/>
    </source>
</evidence>
<dbReference type="AlphaFoldDB" id="G8TA84"/>
<dbReference type="SMART" id="SM00636">
    <property type="entry name" value="Glyco_18"/>
    <property type="match status" value="1"/>
</dbReference>
<dbReference type="GO" id="GO:0008061">
    <property type="term" value="F:chitin binding"/>
    <property type="evidence" value="ECO:0007669"/>
    <property type="project" value="InterPro"/>
</dbReference>
<organism evidence="9 10">
    <name type="scientific">Niastella koreensis (strain DSM 17620 / KACC 11465 / NBRC 106392 / GR20-10)</name>
    <dbReference type="NCBI Taxonomy" id="700598"/>
    <lineage>
        <taxon>Bacteria</taxon>
        <taxon>Pseudomonadati</taxon>
        <taxon>Bacteroidota</taxon>
        <taxon>Chitinophagia</taxon>
        <taxon>Chitinophagales</taxon>
        <taxon>Chitinophagaceae</taxon>
        <taxon>Niastella</taxon>
    </lineage>
</organism>
<dbReference type="Pfam" id="PF18962">
    <property type="entry name" value="Por_Secre_tail"/>
    <property type="match status" value="1"/>
</dbReference>
<dbReference type="PROSITE" id="PS01095">
    <property type="entry name" value="GH18_1"/>
    <property type="match status" value="1"/>
</dbReference>
<protein>
    <recommendedName>
        <fullName evidence="2">chitinase</fullName>
        <ecNumber evidence="2">3.2.1.14</ecNumber>
    </recommendedName>
</protein>
<dbReference type="HOGENOM" id="CLU_027195_1_0_10"/>
<dbReference type="Proteomes" id="UP000005438">
    <property type="component" value="Chromosome"/>
</dbReference>
<keyword evidence="4 5" id="KW-0326">Glycosidase</keyword>
<dbReference type="EMBL" id="CP003178">
    <property type="protein sequence ID" value="AEV97031.1"/>
    <property type="molecule type" value="Genomic_DNA"/>
</dbReference>
<dbReference type="InterPro" id="IPR008999">
    <property type="entry name" value="Actin-crosslinking"/>
</dbReference>
<evidence type="ECO:0000256" key="5">
    <source>
        <dbReference type="RuleBase" id="RU000489"/>
    </source>
</evidence>
<feature type="signal peptide" evidence="7">
    <location>
        <begin position="1"/>
        <end position="38"/>
    </location>
</feature>
<dbReference type="RefSeq" id="WP_014216945.1">
    <property type="nucleotide sequence ID" value="NC_016609.1"/>
</dbReference>
<dbReference type="PATRIC" id="fig|700598.3.peg.658"/>
<dbReference type="NCBIfam" id="TIGR04183">
    <property type="entry name" value="Por_Secre_tail"/>
    <property type="match status" value="1"/>
</dbReference>
<dbReference type="GO" id="GO:0005975">
    <property type="term" value="P:carbohydrate metabolic process"/>
    <property type="evidence" value="ECO:0007669"/>
    <property type="project" value="InterPro"/>
</dbReference>
<comment type="similarity">
    <text evidence="6">Belongs to the glycosyl hydrolase 18 family.</text>
</comment>
<dbReference type="eggNOG" id="COG3325">
    <property type="taxonomic scope" value="Bacteria"/>
</dbReference>
<dbReference type="STRING" id="700598.Niako_0646"/>
<dbReference type="CDD" id="cd23342">
    <property type="entry name" value="beta-trefoil_FSCN_ZgPorA-like"/>
    <property type="match status" value="1"/>
</dbReference>
<dbReference type="Gene3D" id="2.80.10.50">
    <property type="match status" value="1"/>
</dbReference>
<dbReference type="GO" id="GO:0005576">
    <property type="term" value="C:extracellular region"/>
    <property type="evidence" value="ECO:0007669"/>
    <property type="project" value="TreeGrafter"/>
</dbReference>
<dbReference type="PANTHER" id="PTHR11177:SF317">
    <property type="entry name" value="CHITINASE 12-RELATED"/>
    <property type="match status" value="1"/>
</dbReference>
<proteinExistence type="inferred from homology"/>
<dbReference type="GO" id="GO:0008843">
    <property type="term" value="F:endochitinase activity"/>
    <property type="evidence" value="ECO:0007669"/>
    <property type="project" value="UniProtKB-EC"/>
</dbReference>
<dbReference type="InterPro" id="IPR026444">
    <property type="entry name" value="Secre_tail"/>
</dbReference>
<evidence type="ECO:0000256" key="4">
    <source>
        <dbReference type="ARBA" id="ARBA00023295"/>
    </source>
</evidence>
<evidence type="ECO:0000256" key="2">
    <source>
        <dbReference type="ARBA" id="ARBA00012729"/>
    </source>
</evidence>
<feature type="domain" description="GH18" evidence="8">
    <location>
        <begin position="40"/>
        <end position="315"/>
    </location>
</feature>